<dbReference type="RefSeq" id="WP_006361566.1">
    <property type="nucleotide sequence ID" value="NZ_GG700630.1"/>
</dbReference>
<comment type="function">
    <text evidence="8">ABC transporter involved in fatty acid import. Transmembrane domains (TMD) form a pore in the membrane and the ATP-binding domain (NBD) is responsible for energy generation.</text>
</comment>
<evidence type="ECO:0000313" key="14">
    <source>
        <dbReference type="EMBL" id="EEZ62226.1"/>
    </source>
</evidence>
<dbReference type="PROSITE" id="PS50893">
    <property type="entry name" value="ABC_TRANSPORTER_2"/>
    <property type="match status" value="1"/>
</dbReference>
<evidence type="ECO:0000256" key="4">
    <source>
        <dbReference type="ARBA" id="ARBA00022741"/>
    </source>
</evidence>
<comment type="caution">
    <text evidence="14">The sequence shown here is derived from an EMBL/GenBank/DDBJ whole genome shotgun (WGS) entry which is preliminary data.</text>
</comment>
<evidence type="ECO:0000256" key="7">
    <source>
        <dbReference type="ARBA" id="ARBA00023136"/>
    </source>
</evidence>
<feature type="transmembrane region" description="Helical" evidence="11">
    <location>
        <begin position="131"/>
        <end position="153"/>
    </location>
</feature>
<dbReference type="Gene3D" id="1.20.1560.10">
    <property type="entry name" value="ABC transporter type 1, transmembrane domain"/>
    <property type="match status" value="1"/>
</dbReference>
<dbReference type="Proteomes" id="UP000006001">
    <property type="component" value="Unassembled WGS sequence"/>
</dbReference>
<evidence type="ECO:0000256" key="2">
    <source>
        <dbReference type="ARBA" id="ARBA00022448"/>
    </source>
</evidence>
<dbReference type="Pfam" id="PF00005">
    <property type="entry name" value="ABC_tran"/>
    <property type="match status" value="1"/>
</dbReference>
<dbReference type="GO" id="GO:0140359">
    <property type="term" value="F:ABC-type transporter activity"/>
    <property type="evidence" value="ECO:0007669"/>
    <property type="project" value="InterPro"/>
</dbReference>
<feature type="domain" description="ABC transporter" evidence="12">
    <location>
        <begin position="334"/>
        <end position="572"/>
    </location>
</feature>
<evidence type="ECO:0000256" key="1">
    <source>
        <dbReference type="ARBA" id="ARBA00004651"/>
    </source>
</evidence>
<evidence type="ECO:0000256" key="11">
    <source>
        <dbReference type="SAM" id="Phobius"/>
    </source>
</evidence>
<dbReference type="Gene3D" id="3.40.50.300">
    <property type="entry name" value="P-loop containing nucleotide triphosphate hydrolases"/>
    <property type="match status" value="1"/>
</dbReference>
<keyword evidence="4" id="KW-0547">Nucleotide-binding</keyword>
<comment type="subcellular location">
    <subcellularLocation>
        <location evidence="1">Cell membrane</location>
        <topology evidence="1">Multi-pass membrane protein</topology>
    </subcellularLocation>
</comment>
<evidence type="ECO:0000256" key="8">
    <source>
        <dbReference type="ARBA" id="ARBA00055053"/>
    </source>
</evidence>
<feature type="domain" description="ABC transmembrane type-1" evidence="13">
    <location>
        <begin position="22"/>
        <end position="301"/>
    </location>
</feature>
<dbReference type="STRING" id="649764.HMPREF0762_00320"/>
<evidence type="ECO:0000256" key="3">
    <source>
        <dbReference type="ARBA" id="ARBA00022692"/>
    </source>
</evidence>
<dbReference type="Pfam" id="PF00664">
    <property type="entry name" value="ABC_membrane"/>
    <property type="match status" value="1"/>
</dbReference>
<dbReference type="OrthoDB" id="9806127at2"/>
<dbReference type="SUPFAM" id="SSF90123">
    <property type="entry name" value="ABC transporter transmembrane region"/>
    <property type="match status" value="1"/>
</dbReference>
<sequence>MLGTIRNIWQFAEPQHGLLVRAIAANFIKALFGLLDYFAIYVVIDALLAGAFSFEVIFEAVALVFIGVMGRCFADAVSMASMNGIGYSLSRDKRLLVANRLRYVPMGFFADVNLAELATVLTTTLDELETLGPLVLVQFVSGVIGTTVMAVFVLMFDWHIGLIALATVVIYFSVARLQQHALTALAPKKQAAQEDLVGAVLEYVEGMQVVKAFGLAGTQNNVVRKAVDDARQCTTELNLKSIPWVAVQQIVLSSASVVVAAVSTLLFLAGTTELSTCLFLLILSFVLFTSLDFAGNSVSLMNVIDSAVSKLGKLQTMPLLKSGDVKEAPASHGIAFENVEFDYGQTAEEADGLIKGITASIENGTTVALVGRSGSGKSTFARLIPRFWDVDEGRITLGGIDIRDYTYDTLLSQVSMVFQDVYLFNDTVEANIRFGRVDATREDVIEAAKRACCHDFIIKLPQGYDTIVGKGGSSLSGGERQRISIARALLKDAPIVILDEATASVDPENEFAIMQAIGELTRSKTCIMIAHRLNTVRHADQIFVIDDGRIVQRGTHDQLICQSGIYARFIKLRQDVAKWRL</sequence>
<dbReference type="HOGENOM" id="CLU_000604_84_9_11"/>
<keyword evidence="15" id="KW-1185">Reference proteome</keyword>
<dbReference type="GO" id="GO:0005886">
    <property type="term" value="C:plasma membrane"/>
    <property type="evidence" value="ECO:0007669"/>
    <property type="project" value="UniProtKB-SubCell"/>
</dbReference>
<dbReference type="GO" id="GO:0034040">
    <property type="term" value="F:ATPase-coupled lipid transmembrane transporter activity"/>
    <property type="evidence" value="ECO:0007669"/>
    <property type="project" value="TreeGrafter"/>
</dbReference>
<keyword evidence="3 11" id="KW-0812">Transmembrane</keyword>
<name>D0WET8_SLAES</name>
<evidence type="ECO:0000256" key="6">
    <source>
        <dbReference type="ARBA" id="ARBA00022989"/>
    </source>
</evidence>
<feature type="transmembrane region" description="Helical" evidence="11">
    <location>
        <begin position="246"/>
        <end position="269"/>
    </location>
</feature>
<dbReference type="InterPro" id="IPR027417">
    <property type="entry name" value="P-loop_NTPase"/>
</dbReference>
<reference evidence="14" key="1">
    <citation type="submission" date="2009-10" db="EMBL/GenBank/DDBJ databases">
        <authorList>
            <person name="Weinstock G."/>
            <person name="Sodergren E."/>
            <person name="Clifton S."/>
            <person name="Fulton L."/>
            <person name="Fulton B."/>
            <person name="Courtney L."/>
            <person name="Fronick C."/>
            <person name="Harrison M."/>
            <person name="Strong C."/>
            <person name="Farmer C."/>
            <person name="Delahaunty K."/>
            <person name="Markovic C."/>
            <person name="Hall O."/>
            <person name="Minx P."/>
            <person name="Tomlinson C."/>
            <person name="Mitreva M."/>
            <person name="Nelson J."/>
            <person name="Hou S."/>
            <person name="Wollam A."/>
            <person name="Pepin K.H."/>
            <person name="Johnson M."/>
            <person name="Bhonagiri V."/>
            <person name="Nash W.E."/>
            <person name="Warren W."/>
            <person name="Chinwalla A."/>
            <person name="Mardis E.R."/>
            <person name="Wilson R.K."/>
        </authorList>
    </citation>
    <scope>NUCLEOTIDE SEQUENCE [LARGE SCALE GENOMIC DNA]</scope>
    <source>
        <strain evidence="14">ATCC 700122</strain>
    </source>
</reference>
<dbReference type="eggNOG" id="COG1132">
    <property type="taxonomic scope" value="Bacteria"/>
</dbReference>
<evidence type="ECO:0000313" key="15">
    <source>
        <dbReference type="Proteomes" id="UP000006001"/>
    </source>
</evidence>
<comment type="similarity">
    <text evidence="9">Belongs to the ABC transporter superfamily. Lipid exporter (TC 3.A.1.106) family.</text>
</comment>
<evidence type="ECO:0000259" key="12">
    <source>
        <dbReference type="PROSITE" id="PS50893"/>
    </source>
</evidence>
<dbReference type="SUPFAM" id="SSF52540">
    <property type="entry name" value="P-loop containing nucleoside triphosphate hydrolases"/>
    <property type="match status" value="1"/>
</dbReference>
<dbReference type="SMART" id="SM00382">
    <property type="entry name" value="AAA"/>
    <property type="match status" value="1"/>
</dbReference>
<dbReference type="FunFam" id="3.40.50.300:FF:000287">
    <property type="entry name" value="Multidrug ABC transporter ATP-binding protein"/>
    <property type="match status" value="1"/>
</dbReference>
<feature type="transmembrane region" description="Helical" evidence="11">
    <location>
        <begin position="31"/>
        <end position="54"/>
    </location>
</feature>
<dbReference type="InterPro" id="IPR003593">
    <property type="entry name" value="AAA+_ATPase"/>
</dbReference>
<dbReference type="AlphaFoldDB" id="D0WET8"/>
<dbReference type="GO" id="GO:0016887">
    <property type="term" value="F:ATP hydrolysis activity"/>
    <property type="evidence" value="ECO:0007669"/>
    <property type="project" value="InterPro"/>
</dbReference>
<gene>
    <name evidence="14" type="ORF">HMPREF0762_00320</name>
</gene>
<dbReference type="PROSITE" id="PS00211">
    <property type="entry name" value="ABC_TRANSPORTER_1"/>
    <property type="match status" value="1"/>
</dbReference>
<keyword evidence="6 11" id="KW-1133">Transmembrane helix</keyword>
<dbReference type="InterPro" id="IPR017871">
    <property type="entry name" value="ABC_transporter-like_CS"/>
</dbReference>
<dbReference type="InterPro" id="IPR011527">
    <property type="entry name" value="ABC1_TM_dom"/>
</dbReference>
<dbReference type="PROSITE" id="PS50929">
    <property type="entry name" value="ABC_TM1F"/>
    <property type="match status" value="1"/>
</dbReference>
<keyword evidence="7 11" id="KW-0472">Membrane</keyword>
<proteinExistence type="inferred from homology"/>
<evidence type="ECO:0000256" key="5">
    <source>
        <dbReference type="ARBA" id="ARBA00022840"/>
    </source>
</evidence>
<organism evidence="14 15">
    <name type="scientific">Slackia exigua (strain ATCC 700122 / DSM 15923 / CIP 105133 / JCM 11022 / KCTC 5966 / S-7)</name>
    <dbReference type="NCBI Taxonomy" id="649764"/>
    <lineage>
        <taxon>Bacteria</taxon>
        <taxon>Bacillati</taxon>
        <taxon>Actinomycetota</taxon>
        <taxon>Coriobacteriia</taxon>
        <taxon>Eggerthellales</taxon>
        <taxon>Eggerthellaceae</taxon>
        <taxon>Slackia</taxon>
    </lineage>
</organism>
<dbReference type="InterPro" id="IPR003439">
    <property type="entry name" value="ABC_transporter-like_ATP-bd"/>
</dbReference>
<dbReference type="InterPro" id="IPR039421">
    <property type="entry name" value="Type_1_exporter"/>
</dbReference>
<evidence type="ECO:0000259" key="13">
    <source>
        <dbReference type="PROSITE" id="PS50929"/>
    </source>
</evidence>
<dbReference type="InterPro" id="IPR036640">
    <property type="entry name" value="ABC1_TM_sf"/>
</dbReference>
<dbReference type="PANTHER" id="PTHR24221">
    <property type="entry name" value="ATP-BINDING CASSETTE SUB-FAMILY B"/>
    <property type="match status" value="1"/>
</dbReference>
<evidence type="ECO:0000256" key="9">
    <source>
        <dbReference type="ARBA" id="ARBA00061644"/>
    </source>
</evidence>
<dbReference type="PANTHER" id="PTHR24221:SF397">
    <property type="entry name" value="ABC TRANSPORTER, ATP-BINDING TRANSMEMBRANE PROTEIN"/>
    <property type="match status" value="1"/>
</dbReference>
<feature type="transmembrane region" description="Helical" evidence="11">
    <location>
        <begin position="160"/>
        <end position="178"/>
    </location>
</feature>
<dbReference type="GO" id="GO:0005524">
    <property type="term" value="F:ATP binding"/>
    <property type="evidence" value="ECO:0007669"/>
    <property type="project" value="UniProtKB-KW"/>
</dbReference>
<protein>
    <recommendedName>
        <fullName evidence="10">Fatty acid ABC transporter ATP-binding/permease protein</fullName>
    </recommendedName>
</protein>
<keyword evidence="5 14" id="KW-0067">ATP-binding</keyword>
<dbReference type="EMBL" id="ACUX02000004">
    <property type="protein sequence ID" value="EEZ62226.1"/>
    <property type="molecule type" value="Genomic_DNA"/>
</dbReference>
<accession>D0WET8</accession>
<keyword evidence="2" id="KW-0813">Transport</keyword>
<dbReference type="GeneID" id="85006978"/>
<evidence type="ECO:0000256" key="10">
    <source>
        <dbReference type="ARBA" id="ARBA00071747"/>
    </source>
</evidence>
<feature type="transmembrane region" description="Helical" evidence="11">
    <location>
        <begin position="60"/>
        <end position="82"/>
    </location>
</feature>